<dbReference type="PROSITE" id="PS50928">
    <property type="entry name" value="ABC_TM1"/>
    <property type="match status" value="1"/>
</dbReference>
<keyword evidence="3" id="KW-1003">Cell membrane</keyword>
<dbReference type="Pfam" id="PF00528">
    <property type="entry name" value="BPD_transp_1"/>
    <property type="match status" value="1"/>
</dbReference>
<keyword evidence="10" id="KW-1185">Reference proteome</keyword>
<dbReference type="PANTHER" id="PTHR43386">
    <property type="entry name" value="OLIGOPEPTIDE TRANSPORT SYSTEM PERMEASE PROTEIN APPC"/>
    <property type="match status" value="1"/>
</dbReference>
<keyword evidence="2 7" id="KW-0813">Transport</keyword>
<organism evidence="9 10">
    <name type="scientific">Bosea rubneri</name>
    <dbReference type="NCBI Taxonomy" id="3075434"/>
    <lineage>
        <taxon>Bacteria</taxon>
        <taxon>Pseudomonadati</taxon>
        <taxon>Pseudomonadota</taxon>
        <taxon>Alphaproteobacteria</taxon>
        <taxon>Hyphomicrobiales</taxon>
        <taxon>Boseaceae</taxon>
        <taxon>Bosea</taxon>
    </lineage>
</organism>
<name>A0ABU3S6E9_9HYPH</name>
<evidence type="ECO:0000256" key="5">
    <source>
        <dbReference type="ARBA" id="ARBA00022989"/>
    </source>
</evidence>
<evidence type="ECO:0000256" key="2">
    <source>
        <dbReference type="ARBA" id="ARBA00022448"/>
    </source>
</evidence>
<dbReference type="Pfam" id="PF12911">
    <property type="entry name" value="OppC_N"/>
    <property type="match status" value="1"/>
</dbReference>
<comment type="similarity">
    <text evidence="7">Belongs to the binding-protein-dependent transport system permease family.</text>
</comment>
<feature type="transmembrane region" description="Helical" evidence="7">
    <location>
        <begin position="40"/>
        <end position="62"/>
    </location>
</feature>
<evidence type="ECO:0000259" key="8">
    <source>
        <dbReference type="PROSITE" id="PS50928"/>
    </source>
</evidence>
<evidence type="ECO:0000313" key="9">
    <source>
        <dbReference type="EMBL" id="MDU0340359.1"/>
    </source>
</evidence>
<gene>
    <name evidence="9" type="ORF">RKE40_10720</name>
</gene>
<evidence type="ECO:0000313" key="10">
    <source>
        <dbReference type="Proteomes" id="UP001254257"/>
    </source>
</evidence>
<keyword evidence="4 7" id="KW-0812">Transmembrane</keyword>
<sequence>MTIQTPPSAPAPAAASSNPPSLWARILDSDILASFLRSKVTMVAAVIVLLMFIGAAFSPWIAPTNPFDPATVFLSDANIPPAWQAGGDPKFIFGTDDQGRDLYSAILYGLRVSLIVGGLGVALAATIGITLGLLAGYLGGRVDSLIMRIADVQLTFPAILIALLIDGVVRGIFKGANREDTALYVLVISIGLSFWVQYARTIRGSTLVERNKDYVQAARLVGLPAPLIMLRHVLPNVIGPVLVILTINLALAVITEATLSFLGVGLPPTQPSLGTLISIGNRYLFSGDWWIVAFPGLTLAILVLAVNLLGDWLRDALNPRLR</sequence>
<feature type="transmembrane region" description="Helical" evidence="7">
    <location>
        <begin position="181"/>
        <end position="198"/>
    </location>
</feature>
<accession>A0ABU3S6E9</accession>
<reference evidence="9 10" key="1">
    <citation type="submission" date="2023-09" db="EMBL/GenBank/DDBJ databases">
        <title>Whole genome shotgun sequencing (WGS) of Bosea sp. ZW T0_25, isolated from stored onions (Allium cepa).</title>
        <authorList>
            <person name="Stoll D.A."/>
            <person name="Huch M."/>
        </authorList>
    </citation>
    <scope>NUCLEOTIDE SEQUENCE [LARGE SCALE GENOMIC DNA]</scope>
    <source>
        <strain evidence="9 10">ZW T0_25</strain>
    </source>
</reference>
<feature type="transmembrane region" description="Helical" evidence="7">
    <location>
        <begin position="149"/>
        <end position="169"/>
    </location>
</feature>
<dbReference type="EMBL" id="JAWDID010000012">
    <property type="protein sequence ID" value="MDU0340359.1"/>
    <property type="molecule type" value="Genomic_DNA"/>
</dbReference>
<evidence type="ECO:0000256" key="4">
    <source>
        <dbReference type="ARBA" id="ARBA00022692"/>
    </source>
</evidence>
<keyword evidence="6 7" id="KW-0472">Membrane</keyword>
<comment type="caution">
    <text evidence="9">The sequence shown here is derived from an EMBL/GenBank/DDBJ whole genome shotgun (WGS) entry which is preliminary data.</text>
</comment>
<dbReference type="InterPro" id="IPR035906">
    <property type="entry name" value="MetI-like_sf"/>
</dbReference>
<evidence type="ECO:0000256" key="7">
    <source>
        <dbReference type="RuleBase" id="RU363032"/>
    </source>
</evidence>
<dbReference type="InterPro" id="IPR025966">
    <property type="entry name" value="OppC_N"/>
</dbReference>
<dbReference type="PANTHER" id="PTHR43386:SF26">
    <property type="entry name" value="ABC TRANSPORTER PERMEASE PROTEIN"/>
    <property type="match status" value="1"/>
</dbReference>
<keyword evidence="5 7" id="KW-1133">Transmembrane helix</keyword>
<dbReference type="Gene3D" id="1.10.3720.10">
    <property type="entry name" value="MetI-like"/>
    <property type="match status" value="1"/>
</dbReference>
<dbReference type="CDD" id="cd06261">
    <property type="entry name" value="TM_PBP2"/>
    <property type="match status" value="1"/>
</dbReference>
<feature type="transmembrane region" description="Helical" evidence="7">
    <location>
        <begin position="237"/>
        <end position="262"/>
    </location>
</feature>
<dbReference type="RefSeq" id="WP_316018229.1">
    <property type="nucleotide sequence ID" value="NZ_JAWDID010000012.1"/>
</dbReference>
<dbReference type="Proteomes" id="UP001254257">
    <property type="component" value="Unassembled WGS sequence"/>
</dbReference>
<dbReference type="SUPFAM" id="SSF161098">
    <property type="entry name" value="MetI-like"/>
    <property type="match status" value="1"/>
</dbReference>
<protein>
    <submittedName>
        <fullName evidence="9">ABC transporter permease</fullName>
    </submittedName>
</protein>
<feature type="transmembrane region" description="Helical" evidence="7">
    <location>
        <begin position="112"/>
        <end position="137"/>
    </location>
</feature>
<evidence type="ECO:0000256" key="3">
    <source>
        <dbReference type="ARBA" id="ARBA00022475"/>
    </source>
</evidence>
<evidence type="ECO:0000256" key="6">
    <source>
        <dbReference type="ARBA" id="ARBA00023136"/>
    </source>
</evidence>
<feature type="transmembrane region" description="Helical" evidence="7">
    <location>
        <begin position="289"/>
        <end position="313"/>
    </location>
</feature>
<comment type="subcellular location">
    <subcellularLocation>
        <location evidence="1 7">Cell membrane</location>
        <topology evidence="1 7">Multi-pass membrane protein</topology>
    </subcellularLocation>
</comment>
<dbReference type="InterPro" id="IPR050366">
    <property type="entry name" value="BP-dependent_transpt_permease"/>
</dbReference>
<feature type="domain" description="ABC transmembrane type-1" evidence="8">
    <location>
        <begin position="110"/>
        <end position="310"/>
    </location>
</feature>
<evidence type="ECO:0000256" key="1">
    <source>
        <dbReference type="ARBA" id="ARBA00004651"/>
    </source>
</evidence>
<proteinExistence type="inferred from homology"/>
<dbReference type="InterPro" id="IPR000515">
    <property type="entry name" value="MetI-like"/>
</dbReference>